<proteinExistence type="predicted"/>
<gene>
    <name evidence="1" type="primary">A04g502060.1_BraROA</name>
    <name evidence="1" type="ORF">IGI04_014758</name>
</gene>
<reference evidence="1 2" key="1">
    <citation type="submission" date="2021-03" db="EMBL/GenBank/DDBJ databases">
        <authorList>
            <person name="King G.J."/>
            <person name="Bancroft I."/>
            <person name="Baten A."/>
            <person name="Bloomfield J."/>
            <person name="Borpatragohain P."/>
            <person name="He Z."/>
            <person name="Irish N."/>
            <person name="Irwin J."/>
            <person name="Liu K."/>
            <person name="Mauleon R.P."/>
            <person name="Moore J."/>
            <person name="Morris R."/>
            <person name="Ostergaard L."/>
            <person name="Wang B."/>
            <person name="Wells R."/>
        </authorList>
    </citation>
    <scope>NUCLEOTIDE SEQUENCE [LARGE SCALE GENOMIC DNA]</scope>
    <source>
        <strain evidence="1">R-o-18</strain>
        <tissue evidence="1">Leaf</tissue>
    </source>
</reference>
<dbReference type="PANTHER" id="PTHR47253">
    <property type="match status" value="1"/>
</dbReference>
<evidence type="ECO:0000313" key="1">
    <source>
        <dbReference type="EMBL" id="KAG5400151.1"/>
    </source>
</evidence>
<feature type="non-terminal residue" evidence="1">
    <location>
        <position position="1"/>
    </location>
</feature>
<accession>A0ABQ7MQL2</accession>
<dbReference type="InterPro" id="IPR005801">
    <property type="entry name" value="ADC_synthase"/>
</dbReference>
<evidence type="ECO:0000313" key="2">
    <source>
        <dbReference type="Proteomes" id="UP000823674"/>
    </source>
</evidence>
<dbReference type="Gene3D" id="1.25.40.10">
    <property type="entry name" value="Tetratricopeptide repeat domain"/>
    <property type="match status" value="1"/>
</dbReference>
<keyword evidence="2" id="KW-1185">Reference proteome</keyword>
<dbReference type="SUPFAM" id="SSF48452">
    <property type="entry name" value="TPR-like"/>
    <property type="match status" value="1"/>
</dbReference>
<dbReference type="PANTHER" id="PTHR47253:SF8">
    <property type="entry name" value="ISOCHORISMATE SYNTHASE 1, CHLOROPLASTIC"/>
    <property type="match status" value="1"/>
</dbReference>
<dbReference type="InterPro" id="IPR044250">
    <property type="entry name" value="MenF-like"/>
</dbReference>
<dbReference type="InterPro" id="IPR011990">
    <property type="entry name" value="TPR-like_helical_dom_sf"/>
</dbReference>
<organism evidence="1 2">
    <name type="scientific">Brassica rapa subsp. trilocularis</name>
    <dbReference type="NCBI Taxonomy" id="1813537"/>
    <lineage>
        <taxon>Eukaryota</taxon>
        <taxon>Viridiplantae</taxon>
        <taxon>Streptophyta</taxon>
        <taxon>Embryophyta</taxon>
        <taxon>Tracheophyta</taxon>
        <taxon>Spermatophyta</taxon>
        <taxon>Magnoliopsida</taxon>
        <taxon>eudicotyledons</taxon>
        <taxon>Gunneridae</taxon>
        <taxon>Pentapetalae</taxon>
        <taxon>rosids</taxon>
        <taxon>malvids</taxon>
        <taxon>Brassicales</taxon>
        <taxon>Brassicaceae</taxon>
        <taxon>Brassiceae</taxon>
        <taxon>Brassica</taxon>
    </lineage>
</organism>
<comment type="caution">
    <text evidence="1">The sequence shown here is derived from an EMBL/GenBank/DDBJ whole genome shotgun (WGS) entry which is preliminary data.</text>
</comment>
<dbReference type="Proteomes" id="UP000823674">
    <property type="component" value="Chromosome A04"/>
</dbReference>
<dbReference type="EMBL" id="JADBGQ010000004">
    <property type="protein sequence ID" value="KAG5400151.1"/>
    <property type="molecule type" value="Genomic_DNA"/>
</dbReference>
<sequence>VFSWVQNIRYFGSRWMIGFVAFEKQYGDKEGIEDAIAGNRRFQYEDEVRKNPLNYDSWFDYVMLEETVGNKDRIREIYEMAIANIPPAEEKRYSQTHIYLCDLFVEWLTILKIFVFYVTSIRAYGGMRFDLTAKSLWNGNPLVTKGVSVLSKNHVPTKGSYYPAVDLEMIKQKSPSLSKVLLARNSRFITDTDIDPITWSAQLHSERHDAYQFCLQLTVKLLLQLRVISRYSDLLTSPKDDLEFYIVRENIRDKLNVISLNFDHSKTVLTLTHVLLSYFVLSVYICDKKPVRKLARLQYLYSKLAGKMSLTSWLLCIQLQLGSAIMNHGRRQSRYKNIEAHYVRWIQNYFRNNNACSIKAYKIYTQQLNCMTITFMNTA</sequence>
<name>A0ABQ7MQL2_BRACM</name>
<dbReference type="SUPFAM" id="SSF56322">
    <property type="entry name" value="ADC synthase"/>
    <property type="match status" value="1"/>
</dbReference>
<protein>
    <submittedName>
        <fullName evidence="1">Uncharacterized protein</fullName>
    </submittedName>
</protein>